<gene>
    <name evidence="1" type="ORF">SAMN04490357_6513</name>
</gene>
<name>A0A1H5F379_9ACTN</name>
<dbReference type="STRING" id="67331.SAMN04490357_6513"/>
<proteinExistence type="predicted"/>
<reference evidence="1 2" key="1">
    <citation type="submission" date="2016-10" db="EMBL/GenBank/DDBJ databases">
        <authorList>
            <person name="de Groot N.N."/>
        </authorList>
    </citation>
    <scope>NUCLEOTIDE SEQUENCE [LARGE SCALE GENOMIC DNA]</scope>
    <source>
        <strain evidence="1 2">DSM 40306</strain>
    </source>
</reference>
<accession>A0A1H5F379</accession>
<evidence type="ECO:0008006" key="3">
    <source>
        <dbReference type="Google" id="ProtNLM"/>
    </source>
</evidence>
<organism evidence="1 2">
    <name type="scientific">Streptomyces misionensis</name>
    <dbReference type="NCBI Taxonomy" id="67331"/>
    <lineage>
        <taxon>Bacteria</taxon>
        <taxon>Bacillati</taxon>
        <taxon>Actinomycetota</taxon>
        <taxon>Actinomycetes</taxon>
        <taxon>Kitasatosporales</taxon>
        <taxon>Streptomycetaceae</taxon>
        <taxon>Streptomyces</taxon>
    </lineage>
</organism>
<evidence type="ECO:0000313" key="2">
    <source>
        <dbReference type="Proteomes" id="UP000182375"/>
    </source>
</evidence>
<dbReference type="AlphaFoldDB" id="A0A1H5F379"/>
<dbReference type="EMBL" id="FNTD01000004">
    <property type="protein sequence ID" value="SED97822.1"/>
    <property type="molecule type" value="Genomic_DNA"/>
</dbReference>
<evidence type="ECO:0000313" key="1">
    <source>
        <dbReference type="EMBL" id="SED97822.1"/>
    </source>
</evidence>
<sequence>MAAVEHPMPAIESGLVDLSGISLETLRSMEGGTFTESLEQLLHHIDGPQAITVSYSPSRFD</sequence>
<dbReference type="Proteomes" id="UP000182375">
    <property type="component" value="Unassembled WGS sequence"/>
</dbReference>
<protein>
    <recommendedName>
        <fullName evidence="3">FXSXX-COOH protein</fullName>
    </recommendedName>
</protein>